<evidence type="ECO:0000313" key="3">
    <source>
        <dbReference type="EMBL" id="GAA5007562.1"/>
    </source>
</evidence>
<dbReference type="Pfam" id="PF13560">
    <property type="entry name" value="HTH_31"/>
    <property type="match status" value="1"/>
</dbReference>
<dbReference type="EMBL" id="BAABIV010000032">
    <property type="protein sequence ID" value="GAA5007562.1"/>
    <property type="molecule type" value="Genomic_DNA"/>
</dbReference>
<dbReference type="SUPFAM" id="SSF47413">
    <property type="entry name" value="lambda repressor-like DNA-binding domains"/>
    <property type="match status" value="1"/>
</dbReference>
<dbReference type="Proteomes" id="UP001500610">
    <property type="component" value="Unassembled WGS sequence"/>
</dbReference>
<dbReference type="InterPro" id="IPR010982">
    <property type="entry name" value="Lambda_DNA-bd_dom_sf"/>
</dbReference>
<dbReference type="CDD" id="cd00093">
    <property type="entry name" value="HTH_XRE"/>
    <property type="match status" value="1"/>
</dbReference>
<accession>A0ABP9IRK7</accession>
<dbReference type="InterPro" id="IPR043917">
    <property type="entry name" value="DUF5753"/>
</dbReference>
<dbReference type="PROSITE" id="PS50943">
    <property type="entry name" value="HTH_CROC1"/>
    <property type="match status" value="1"/>
</dbReference>
<organism evidence="3 4">
    <name type="scientific">Streptomyces hyderabadensis</name>
    <dbReference type="NCBI Taxonomy" id="598549"/>
    <lineage>
        <taxon>Bacteria</taxon>
        <taxon>Bacillati</taxon>
        <taxon>Actinomycetota</taxon>
        <taxon>Actinomycetes</taxon>
        <taxon>Kitasatosporales</taxon>
        <taxon>Streptomycetaceae</taxon>
        <taxon>Streptomyces</taxon>
    </lineage>
</organism>
<feature type="region of interest" description="Disordered" evidence="1">
    <location>
        <begin position="1"/>
        <end position="38"/>
    </location>
</feature>
<feature type="compositionally biased region" description="Basic and acidic residues" evidence="1">
    <location>
        <begin position="1"/>
        <end position="13"/>
    </location>
</feature>
<name>A0ABP9IRK7_9ACTN</name>
<proteinExistence type="predicted"/>
<dbReference type="Gene3D" id="1.10.260.40">
    <property type="entry name" value="lambda repressor-like DNA-binding domains"/>
    <property type="match status" value="1"/>
</dbReference>
<dbReference type="InterPro" id="IPR001387">
    <property type="entry name" value="Cro/C1-type_HTH"/>
</dbReference>
<evidence type="ECO:0000256" key="1">
    <source>
        <dbReference type="SAM" id="MobiDB-lite"/>
    </source>
</evidence>
<evidence type="ECO:0000313" key="4">
    <source>
        <dbReference type="Proteomes" id="UP001500610"/>
    </source>
</evidence>
<gene>
    <name evidence="3" type="ORF">GCM10023257_62130</name>
</gene>
<keyword evidence="4" id="KW-1185">Reference proteome</keyword>
<sequence>MRSTGRPDSDRYPPRSMSSSSSIRQARESLGKRLREIRKDSGLTARELASRAGWHESKCSRIENGRTPPSDADLRVYTLHCAADDLTADLIATARNIDGSYVEWRRMERSGLRRAQESVIPLWERTRHFRAYSSWLIPGPFQTPAYIRALLMSIRDRRALPDDLEAAIDVRVDKQRVLYEGARRFAVVLEESTLRHLIGGPETMAGQLGHLLSLATLPNVSLGVIPLCTDRTALWPVEDFWVFDDAQVNVELVSAFLTITQPHEVGMYARTFAALADSAVYGAPARTLITSAIDSLG</sequence>
<comment type="caution">
    <text evidence="3">The sequence shown here is derived from an EMBL/GenBank/DDBJ whole genome shotgun (WGS) entry which is preliminary data.</text>
</comment>
<evidence type="ECO:0000259" key="2">
    <source>
        <dbReference type="PROSITE" id="PS50943"/>
    </source>
</evidence>
<feature type="domain" description="HTH cro/C1-type" evidence="2">
    <location>
        <begin position="34"/>
        <end position="70"/>
    </location>
</feature>
<protein>
    <submittedName>
        <fullName evidence="3">Helix-turn-helix transcriptional regulator</fullName>
    </submittedName>
</protein>
<feature type="compositionally biased region" description="Basic and acidic residues" evidence="1">
    <location>
        <begin position="25"/>
        <end position="38"/>
    </location>
</feature>
<dbReference type="Pfam" id="PF19054">
    <property type="entry name" value="DUF5753"/>
    <property type="match status" value="1"/>
</dbReference>
<reference evidence="4" key="1">
    <citation type="journal article" date="2019" name="Int. J. Syst. Evol. Microbiol.">
        <title>The Global Catalogue of Microorganisms (GCM) 10K type strain sequencing project: providing services to taxonomists for standard genome sequencing and annotation.</title>
        <authorList>
            <consortium name="The Broad Institute Genomics Platform"/>
            <consortium name="The Broad Institute Genome Sequencing Center for Infectious Disease"/>
            <person name="Wu L."/>
            <person name="Ma J."/>
        </authorList>
    </citation>
    <scope>NUCLEOTIDE SEQUENCE [LARGE SCALE GENOMIC DNA]</scope>
    <source>
        <strain evidence="4">JCM 17657</strain>
    </source>
</reference>
<dbReference type="SMART" id="SM00530">
    <property type="entry name" value="HTH_XRE"/>
    <property type="match status" value="1"/>
</dbReference>